<dbReference type="InterPro" id="IPR013078">
    <property type="entry name" value="His_Pase_superF_clade-1"/>
</dbReference>
<comment type="caution">
    <text evidence="1">The sequence shown here is derived from an EMBL/GenBank/DDBJ whole genome shotgun (WGS) entry which is preliminary data.</text>
</comment>
<keyword evidence="2" id="KW-1185">Reference proteome</keyword>
<evidence type="ECO:0000313" key="1">
    <source>
        <dbReference type="EMBL" id="GAA1978621.1"/>
    </source>
</evidence>
<dbReference type="EMBL" id="BAAAPB010000008">
    <property type="protein sequence ID" value="GAA1978621.1"/>
    <property type="molecule type" value="Genomic_DNA"/>
</dbReference>
<gene>
    <name evidence="1" type="ORF">GCM10009798_44810</name>
</gene>
<reference evidence="2" key="1">
    <citation type="journal article" date="2019" name="Int. J. Syst. Evol. Microbiol.">
        <title>The Global Catalogue of Microorganisms (GCM) 10K type strain sequencing project: providing services to taxonomists for standard genome sequencing and annotation.</title>
        <authorList>
            <consortium name="The Broad Institute Genomics Platform"/>
            <consortium name="The Broad Institute Genome Sequencing Center for Infectious Disease"/>
            <person name="Wu L."/>
            <person name="Ma J."/>
        </authorList>
    </citation>
    <scope>NUCLEOTIDE SEQUENCE [LARGE SCALE GENOMIC DNA]</scope>
    <source>
        <strain evidence="2">JCM 15309</strain>
    </source>
</reference>
<proteinExistence type="predicted"/>
<dbReference type="RefSeq" id="WP_344048855.1">
    <property type="nucleotide sequence ID" value="NZ_BAAAPB010000008.1"/>
</dbReference>
<dbReference type="CDD" id="cd07067">
    <property type="entry name" value="HP_PGM_like"/>
    <property type="match status" value="1"/>
</dbReference>
<evidence type="ECO:0000313" key="2">
    <source>
        <dbReference type="Proteomes" id="UP001500571"/>
    </source>
</evidence>
<sequence>MTRVLVIVRHAKAESYGATDHERALTDRGLTEAGRAGAWLAARGTTPQQAIVSDAVRTEQTWSAMAAEAGWTLKPCLDSTLYEADADTALDLVRALDDGVTTALVVGHNPTMAYLAQVLDAGGSPQLATTGFPTAAVAVFEYDGPWADLAEGTAQLVDVHVEHR</sequence>
<protein>
    <submittedName>
        <fullName evidence="1">Histidine phosphatase family protein</fullName>
    </submittedName>
</protein>
<dbReference type="Gene3D" id="3.40.50.1240">
    <property type="entry name" value="Phosphoglycerate mutase-like"/>
    <property type="match status" value="1"/>
</dbReference>
<accession>A0ABP5DEZ9</accession>
<dbReference type="SMART" id="SM00855">
    <property type="entry name" value="PGAM"/>
    <property type="match status" value="1"/>
</dbReference>
<dbReference type="SUPFAM" id="SSF53254">
    <property type="entry name" value="Phosphoglycerate mutase-like"/>
    <property type="match status" value="1"/>
</dbReference>
<dbReference type="InterPro" id="IPR029033">
    <property type="entry name" value="His_PPase_superfam"/>
</dbReference>
<organism evidence="1 2">
    <name type="scientific">Nocardioides panacihumi</name>
    <dbReference type="NCBI Taxonomy" id="400774"/>
    <lineage>
        <taxon>Bacteria</taxon>
        <taxon>Bacillati</taxon>
        <taxon>Actinomycetota</taxon>
        <taxon>Actinomycetes</taxon>
        <taxon>Propionibacteriales</taxon>
        <taxon>Nocardioidaceae</taxon>
        <taxon>Nocardioides</taxon>
    </lineage>
</organism>
<dbReference type="Proteomes" id="UP001500571">
    <property type="component" value="Unassembled WGS sequence"/>
</dbReference>
<dbReference type="Pfam" id="PF00300">
    <property type="entry name" value="His_Phos_1"/>
    <property type="match status" value="1"/>
</dbReference>
<name>A0ABP5DEZ9_9ACTN</name>